<accession>A0A7S8FG95</accession>
<dbReference type="Gene3D" id="1.25.40.10">
    <property type="entry name" value="Tetratricopeptide repeat domain"/>
    <property type="match status" value="1"/>
</dbReference>
<feature type="transmembrane region" description="Helical" evidence="3">
    <location>
        <begin position="12"/>
        <end position="28"/>
    </location>
</feature>
<dbReference type="Pfam" id="PF13432">
    <property type="entry name" value="TPR_16"/>
    <property type="match status" value="1"/>
</dbReference>
<evidence type="ECO:0000313" key="5">
    <source>
        <dbReference type="Proteomes" id="UP000593737"/>
    </source>
</evidence>
<dbReference type="InterPro" id="IPR011990">
    <property type="entry name" value="TPR-like_helical_dom_sf"/>
</dbReference>
<evidence type="ECO:0008006" key="6">
    <source>
        <dbReference type="Google" id="ProtNLM"/>
    </source>
</evidence>
<evidence type="ECO:0000256" key="3">
    <source>
        <dbReference type="SAM" id="Phobius"/>
    </source>
</evidence>
<dbReference type="SUPFAM" id="SSF48452">
    <property type="entry name" value="TPR-like"/>
    <property type="match status" value="1"/>
</dbReference>
<keyword evidence="3" id="KW-0812">Transmembrane</keyword>
<dbReference type="SMART" id="SM00028">
    <property type="entry name" value="TPR"/>
    <property type="match status" value="2"/>
</dbReference>
<keyword evidence="1" id="KW-0802">TPR repeat</keyword>
<reference evidence="4 5" key="1">
    <citation type="journal article" date="2020" name="ISME J.">
        <title>Enrichment and physiological characterization of a novel comammox Nitrospira indicates ammonium inhibition of complete nitrification.</title>
        <authorList>
            <person name="Sakoula D."/>
            <person name="Koch H."/>
            <person name="Frank J."/>
            <person name="Jetten M.S.M."/>
            <person name="van Kessel M.A.H.J."/>
            <person name="Lucker S."/>
        </authorList>
    </citation>
    <scope>NUCLEOTIDE SEQUENCE [LARGE SCALE GENOMIC DNA]</scope>
    <source>
        <strain evidence="4">Comreactor17</strain>
    </source>
</reference>
<evidence type="ECO:0000256" key="1">
    <source>
        <dbReference type="PROSITE-ProRule" id="PRU00339"/>
    </source>
</evidence>
<keyword evidence="3" id="KW-0472">Membrane</keyword>
<feature type="region of interest" description="Disordered" evidence="2">
    <location>
        <begin position="33"/>
        <end position="58"/>
    </location>
</feature>
<dbReference type="PROSITE" id="PS50005">
    <property type="entry name" value="TPR"/>
    <property type="match status" value="2"/>
</dbReference>
<evidence type="ECO:0000256" key="2">
    <source>
        <dbReference type="SAM" id="MobiDB-lite"/>
    </source>
</evidence>
<organism evidence="4 5">
    <name type="scientific">Candidatus Nitrospira kreftii</name>
    <dbReference type="NCBI Taxonomy" id="2652173"/>
    <lineage>
        <taxon>Bacteria</taxon>
        <taxon>Pseudomonadati</taxon>
        <taxon>Nitrospirota</taxon>
        <taxon>Nitrospiria</taxon>
        <taxon>Nitrospirales</taxon>
        <taxon>Nitrospiraceae</taxon>
        <taxon>Nitrospira</taxon>
    </lineage>
</organism>
<feature type="repeat" description="TPR" evidence="1">
    <location>
        <begin position="75"/>
        <end position="108"/>
    </location>
</feature>
<sequence>MSDKDCRGVSTSGVVCVGFVAIMGLVGCEQRQPPMESKQEAPAPKMEATPTGEAKMEMPATETVAPLTAPEGSAGRAANKEGFSHAQQGHWDVAEGHFRKALEADPKLAEAHFNLGLALDKLDRHDEAKAAFEKAVELAPDNSMITESPVLKKHMST</sequence>
<dbReference type="AlphaFoldDB" id="A0A7S8FG95"/>
<dbReference type="InterPro" id="IPR019734">
    <property type="entry name" value="TPR_rpt"/>
</dbReference>
<dbReference type="Proteomes" id="UP000593737">
    <property type="component" value="Chromosome"/>
</dbReference>
<protein>
    <recommendedName>
        <fullName evidence="6">Tetratricopeptide repeat protein</fullName>
    </recommendedName>
</protein>
<proteinExistence type="predicted"/>
<keyword evidence="3" id="KW-1133">Transmembrane helix</keyword>
<evidence type="ECO:0000313" key="4">
    <source>
        <dbReference type="EMBL" id="QPD05274.1"/>
    </source>
</evidence>
<dbReference type="KEGG" id="nkf:Nkreftii_003048"/>
<dbReference type="PROSITE" id="PS51257">
    <property type="entry name" value="PROKAR_LIPOPROTEIN"/>
    <property type="match status" value="1"/>
</dbReference>
<dbReference type="EMBL" id="CP047423">
    <property type="protein sequence ID" value="QPD05274.1"/>
    <property type="molecule type" value="Genomic_DNA"/>
</dbReference>
<gene>
    <name evidence="4" type="ORF">Nkreftii_003048</name>
</gene>
<name>A0A7S8FG95_9BACT</name>
<dbReference type="PROSITE" id="PS50293">
    <property type="entry name" value="TPR_REGION"/>
    <property type="match status" value="1"/>
</dbReference>
<feature type="repeat" description="TPR" evidence="1">
    <location>
        <begin position="109"/>
        <end position="142"/>
    </location>
</feature>